<comment type="caution">
    <text evidence="2">The sequence shown here is derived from an EMBL/GenBank/DDBJ whole genome shotgun (WGS) entry which is preliminary data.</text>
</comment>
<dbReference type="EMBL" id="QGKW02002005">
    <property type="protein sequence ID" value="KAF2541312.1"/>
    <property type="molecule type" value="Genomic_DNA"/>
</dbReference>
<proteinExistence type="predicted"/>
<sequence length="101" mass="10894">MHRLQPAAEWERQTQAVMHLHCVRGNETEVESVPAVEPVAGGDIDLNSNPGASRVSMMKQKVVRSTAAEQQSSDVVSTEHGSSSAAQEHHRDTNGAPEPLN</sequence>
<dbReference type="Proteomes" id="UP000712281">
    <property type="component" value="Unassembled WGS sequence"/>
</dbReference>
<feature type="compositionally biased region" description="Polar residues" evidence="1">
    <location>
        <begin position="67"/>
        <end position="86"/>
    </location>
</feature>
<dbReference type="AlphaFoldDB" id="A0A8S9GDF0"/>
<name>A0A8S9GDF0_BRACR</name>
<evidence type="ECO:0000313" key="3">
    <source>
        <dbReference type="Proteomes" id="UP000712281"/>
    </source>
</evidence>
<organism evidence="2 3">
    <name type="scientific">Brassica cretica</name>
    <name type="common">Mustard</name>
    <dbReference type="NCBI Taxonomy" id="69181"/>
    <lineage>
        <taxon>Eukaryota</taxon>
        <taxon>Viridiplantae</taxon>
        <taxon>Streptophyta</taxon>
        <taxon>Embryophyta</taxon>
        <taxon>Tracheophyta</taxon>
        <taxon>Spermatophyta</taxon>
        <taxon>Magnoliopsida</taxon>
        <taxon>eudicotyledons</taxon>
        <taxon>Gunneridae</taxon>
        <taxon>Pentapetalae</taxon>
        <taxon>rosids</taxon>
        <taxon>malvids</taxon>
        <taxon>Brassicales</taxon>
        <taxon>Brassicaceae</taxon>
        <taxon>Brassiceae</taxon>
        <taxon>Brassica</taxon>
    </lineage>
</organism>
<protein>
    <submittedName>
        <fullName evidence="2">Uncharacterized protein</fullName>
    </submittedName>
</protein>
<feature type="region of interest" description="Disordered" evidence="1">
    <location>
        <begin position="41"/>
        <end position="101"/>
    </location>
</feature>
<evidence type="ECO:0000313" key="2">
    <source>
        <dbReference type="EMBL" id="KAF2541312.1"/>
    </source>
</evidence>
<evidence type="ECO:0000256" key="1">
    <source>
        <dbReference type="SAM" id="MobiDB-lite"/>
    </source>
</evidence>
<reference evidence="2" key="1">
    <citation type="submission" date="2019-12" db="EMBL/GenBank/DDBJ databases">
        <title>Genome sequencing and annotation of Brassica cretica.</title>
        <authorList>
            <person name="Studholme D.J."/>
            <person name="Sarris P.F."/>
        </authorList>
    </citation>
    <scope>NUCLEOTIDE SEQUENCE</scope>
    <source>
        <strain evidence="2">PFS-001/15</strain>
        <tissue evidence="2">Leaf</tissue>
    </source>
</reference>
<accession>A0A8S9GDF0</accession>
<gene>
    <name evidence="2" type="ORF">F2Q68_00029071</name>
</gene>